<dbReference type="EMBL" id="JARKIF010000004">
    <property type="protein sequence ID" value="KAJ7641751.1"/>
    <property type="molecule type" value="Genomic_DNA"/>
</dbReference>
<gene>
    <name evidence="1" type="ORF">FB45DRAFT_1022485</name>
</gene>
<organism evidence="1 2">
    <name type="scientific">Roridomyces roridus</name>
    <dbReference type="NCBI Taxonomy" id="1738132"/>
    <lineage>
        <taxon>Eukaryota</taxon>
        <taxon>Fungi</taxon>
        <taxon>Dikarya</taxon>
        <taxon>Basidiomycota</taxon>
        <taxon>Agaricomycotina</taxon>
        <taxon>Agaricomycetes</taxon>
        <taxon>Agaricomycetidae</taxon>
        <taxon>Agaricales</taxon>
        <taxon>Marasmiineae</taxon>
        <taxon>Mycenaceae</taxon>
        <taxon>Roridomyces</taxon>
    </lineage>
</organism>
<dbReference type="Proteomes" id="UP001221142">
    <property type="component" value="Unassembled WGS sequence"/>
</dbReference>
<reference evidence="1" key="1">
    <citation type="submission" date="2023-03" db="EMBL/GenBank/DDBJ databases">
        <title>Massive genome expansion in bonnet fungi (Mycena s.s.) driven by repeated elements and novel gene families across ecological guilds.</title>
        <authorList>
            <consortium name="Lawrence Berkeley National Laboratory"/>
            <person name="Harder C.B."/>
            <person name="Miyauchi S."/>
            <person name="Viragh M."/>
            <person name="Kuo A."/>
            <person name="Thoen E."/>
            <person name="Andreopoulos B."/>
            <person name="Lu D."/>
            <person name="Skrede I."/>
            <person name="Drula E."/>
            <person name="Henrissat B."/>
            <person name="Morin E."/>
            <person name="Kohler A."/>
            <person name="Barry K."/>
            <person name="LaButti K."/>
            <person name="Morin E."/>
            <person name="Salamov A."/>
            <person name="Lipzen A."/>
            <person name="Mereny Z."/>
            <person name="Hegedus B."/>
            <person name="Baldrian P."/>
            <person name="Stursova M."/>
            <person name="Weitz H."/>
            <person name="Taylor A."/>
            <person name="Grigoriev I.V."/>
            <person name="Nagy L.G."/>
            <person name="Martin F."/>
            <person name="Kauserud H."/>
        </authorList>
    </citation>
    <scope>NUCLEOTIDE SEQUENCE</scope>
    <source>
        <strain evidence="1">9284</strain>
    </source>
</reference>
<evidence type="ECO:0000313" key="2">
    <source>
        <dbReference type="Proteomes" id="UP001221142"/>
    </source>
</evidence>
<evidence type="ECO:0000313" key="1">
    <source>
        <dbReference type="EMBL" id="KAJ7641751.1"/>
    </source>
</evidence>
<keyword evidence="2" id="KW-1185">Reference proteome</keyword>
<protein>
    <submittedName>
        <fullName evidence="1">Uncharacterized protein</fullName>
    </submittedName>
</protein>
<sequence>MDGILPLITAPGLQALTLTMRGASGHDLLAFIRRSSPPLEKLIIGTKQEEIVAECLNLLPTLTHFEICELDCPPTIGDYFCTMLADNPSMVPNLRVLKFGQYDYTPSGQSLDLLLHCIAVRSTMLRTVHIIGGTNSQWQPRTNPRLEAALAAGLREFLGKGVDIRIGSPEKNFLDL</sequence>
<proteinExistence type="predicted"/>
<name>A0AAD7C8S4_9AGAR</name>
<accession>A0AAD7C8S4</accession>
<dbReference type="AlphaFoldDB" id="A0AAD7C8S4"/>
<comment type="caution">
    <text evidence="1">The sequence shown here is derived from an EMBL/GenBank/DDBJ whole genome shotgun (WGS) entry which is preliminary data.</text>
</comment>